<gene>
    <name evidence="1" type="ORF">D8674_011446</name>
</gene>
<accession>A0A5N5FYR5</accession>
<reference evidence="1 2" key="1">
    <citation type="submission" date="2019-09" db="EMBL/GenBank/DDBJ databases">
        <authorList>
            <person name="Ou C."/>
        </authorList>
    </citation>
    <scope>NUCLEOTIDE SEQUENCE [LARGE SCALE GENOMIC DNA]</scope>
    <source>
        <strain evidence="1">S2</strain>
        <tissue evidence="1">Leaf</tissue>
    </source>
</reference>
<dbReference type="Proteomes" id="UP000327157">
    <property type="component" value="Chromosome 14"/>
</dbReference>
<dbReference type="AlphaFoldDB" id="A0A5N5FYR5"/>
<evidence type="ECO:0000313" key="1">
    <source>
        <dbReference type="EMBL" id="KAB2608278.1"/>
    </source>
</evidence>
<proteinExistence type="predicted"/>
<protein>
    <submittedName>
        <fullName evidence="1">Transcription factor RAX1-like</fullName>
    </submittedName>
</protein>
<name>A0A5N5FYR5_9ROSA</name>
<dbReference type="OrthoDB" id="2143914at2759"/>
<sequence>MRKGFYFLCQSLQEFSTLLIFLHFVGLRRCGKRLDIKHGSFTKEEDNIICSLYNQIGSRQDSATFKGKGYIQAKKKKGKGYIHSFV</sequence>
<keyword evidence="2" id="KW-1185">Reference proteome</keyword>
<evidence type="ECO:0000313" key="2">
    <source>
        <dbReference type="Proteomes" id="UP000327157"/>
    </source>
</evidence>
<reference evidence="1 2" key="3">
    <citation type="submission" date="2019-11" db="EMBL/GenBank/DDBJ databases">
        <title>A de novo genome assembly of a pear dwarfing rootstock.</title>
        <authorList>
            <person name="Wang F."/>
            <person name="Wang J."/>
            <person name="Li S."/>
            <person name="Zhang Y."/>
            <person name="Fang M."/>
            <person name="Ma L."/>
            <person name="Zhao Y."/>
            <person name="Jiang S."/>
        </authorList>
    </citation>
    <scope>NUCLEOTIDE SEQUENCE [LARGE SCALE GENOMIC DNA]</scope>
    <source>
        <strain evidence="1">S2</strain>
        <tissue evidence="1">Leaf</tissue>
    </source>
</reference>
<comment type="caution">
    <text evidence="1">The sequence shown here is derived from an EMBL/GenBank/DDBJ whole genome shotgun (WGS) entry which is preliminary data.</text>
</comment>
<reference evidence="2" key="2">
    <citation type="submission" date="2019-10" db="EMBL/GenBank/DDBJ databases">
        <title>A de novo genome assembly of a pear dwarfing rootstock.</title>
        <authorList>
            <person name="Wang F."/>
            <person name="Wang J."/>
            <person name="Li S."/>
            <person name="Zhang Y."/>
            <person name="Fang M."/>
            <person name="Ma L."/>
            <person name="Zhao Y."/>
            <person name="Jiang S."/>
        </authorList>
    </citation>
    <scope>NUCLEOTIDE SEQUENCE [LARGE SCALE GENOMIC DNA]</scope>
</reference>
<organism evidence="1 2">
    <name type="scientific">Pyrus ussuriensis x Pyrus communis</name>
    <dbReference type="NCBI Taxonomy" id="2448454"/>
    <lineage>
        <taxon>Eukaryota</taxon>
        <taxon>Viridiplantae</taxon>
        <taxon>Streptophyta</taxon>
        <taxon>Embryophyta</taxon>
        <taxon>Tracheophyta</taxon>
        <taxon>Spermatophyta</taxon>
        <taxon>Magnoliopsida</taxon>
        <taxon>eudicotyledons</taxon>
        <taxon>Gunneridae</taxon>
        <taxon>Pentapetalae</taxon>
        <taxon>rosids</taxon>
        <taxon>fabids</taxon>
        <taxon>Rosales</taxon>
        <taxon>Rosaceae</taxon>
        <taxon>Amygdaloideae</taxon>
        <taxon>Maleae</taxon>
        <taxon>Pyrus</taxon>
    </lineage>
</organism>
<dbReference type="EMBL" id="SMOL01000553">
    <property type="protein sequence ID" value="KAB2608278.1"/>
    <property type="molecule type" value="Genomic_DNA"/>
</dbReference>